<dbReference type="Gene3D" id="2.60.200.20">
    <property type="match status" value="1"/>
</dbReference>
<name>A0A9P5X7P8_9AGAR</name>
<dbReference type="InterPro" id="IPR000253">
    <property type="entry name" value="FHA_dom"/>
</dbReference>
<feature type="compositionally biased region" description="Gly residues" evidence="1">
    <location>
        <begin position="211"/>
        <end position="220"/>
    </location>
</feature>
<gene>
    <name evidence="3" type="ORF">P691DRAFT_325890</name>
</gene>
<reference evidence="3" key="1">
    <citation type="submission" date="2020-11" db="EMBL/GenBank/DDBJ databases">
        <authorList>
            <consortium name="DOE Joint Genome Institute"/>
            <person name="Ahrendt S."/>
            <person name="Riley R."/>
            <person name="Andreopoulos W."/>
            <person name="Labutti K."/>
            <person name="Pangilinan J."/>
            <person name="Ruiz-Duenas F.J."/>
            <person name="Barrasa J.M."/>
            <person name="Sanchez-Garcia M."/>
            <person name="Camarero S."/>
            <person name="Miyauchi S."/>
            <person name="Serrano A."/>
            <person name="Linde D."/>
            <person name="Babiker R."/>
            <person name="Drula E."/>
            <person name="Ayuso-Fernandez I."/>
            <person name="Pacheco R."/>
            <person name="Padilla G."/>
            <person name="Ferreira P."/>
            <person name="Barriuso J."/>
            <person name="Kellner H."/>
            <person name="Castanera R."/>
            <person name="Alfaro M."/>
            <person name="Ramirez L."/>
            <person name="Pisabarro A.G."/>
            <person name="Kuo A."/>
            <person name="Tritt A."/>
            <person name="Lipzen A."/>
            <person name="He G."/>
            <person name="Yan M."/>
            <person name="Ng V."/>
            <person name="Cullen D."/>
            <person name="Martin F."/>
            <person name="Rosso M.-N."/>
            <person name="Henrissat B."/>
            <person name="Hibbett D."/>
            <person name="Martinez A.T."/>
            <person name="Grigoriev I.V."/>
        </authorList>
    </citation>
    <scope>NUCLEOTIDE SEQUENCE</scope>
    <source>
        <strain evidence="3">MF-IS2</strain>
    </source>
</reference>
<feature type="region of interest" description="Disordered" evidence="1">
    <location>
        <begin position="397"/>
        <end position="453"/>
    </location>
</feature>
<dbReference type="PROSITE" id="PS50006">
    <property type="entry name" value="FHA_DOMAIN"/>
    <property type="match status" value="1"/>
</dbReference>
<dbReference type="PANTHER" id="PTHR15715:SF37">
    <property type="entry name" value="LD47843P"/>
    <property type="match status" value="1"/>
</dbReference>
<dbReference type="PANTHER" id="PTHR15715">
    <property type="entry name" value="CENTROSOMAL PROTEIN OF 170 KDA"/>
    <property type="match status" value="1"/>
</dbReference>
<dbReference type="InterPro" id="IPR008984">
    <property type="entry name" value="SMAD_FHA_dom_sf"/>
</dbReference>
<evidence type="ECO:0000313" key="4">
    <source>
        <dbReference type="Proteomes" id="UP000807342"/>
    </source>
</evidence>
<feature type="compositionally biased region" description="Pro residues" evidence="1">
    <location>
        <begin position="274"/>
        <end position="286"/>
    </location>
</feature>
<dbReference type="Pfam" id="PF00498">
    <property type="entry name" value="FHA"/>
    <property type="match status" value="1"/>
</dbReference>
<feature type="compositionally biased region" description="Basic and acidic residues" evidence="1">
    <location>
        <begin position="489"/>
        <end position="500"/>
    </location>
</feature>
<proteinExistence type="predicted"/>
<comment type="caution">
    <text evidence="3">The sequence shown here is derived from an EMBL/GenBank/DDBJ whole genome shotgun (WGS) entry which is preliminary data.</text>
</comment>
<dbReference type="Proteomes" id="UP000807342">
    <property type="component" value="Unassembled WGS sequence"/>
</dbReference>
<dbReference type="EMBL" id="MU151357">
    <property type="protein sequence ID" value="KAF9444665.1"/>
    <property type="molecule type" value="Genomic_DNA"/>
</dbReference>
<accession>A0A9P5X7P8</accession>
<feature type="compositionally biased region" description="Basic and acidic residues" evidence="1">
    <location>
        <begin position="467"/>
        <end position="478"/>
    </location>
</feature>
<evidence type="ECO:0000259" key="2">
    <source>
        <dbReference type="PROSITE" id="PS50006"/>
    </source>
</evidence>
<dbReference type="AlphaFoldDB" id="A0A9P5X7P8"/>
<sequence length="543" mass="59790">MAPTPPPPQGFPALYLYPLNDSFVPKHISLVAGQRVKIGRQTNPKTAPGEKNGFFDSKVLSRQHAEVWEDGGKIYIKDVKSSNGTFINGERLSAEGVESDPYELKSDDIVEFGIDIVGEDNKTIIHHKVAARAVCVFSEQDAQVAARAEQHQQQQQQQQHLLQHQQHQQQQYAQHSLMGAAQPGGPNGIPSQFNFVGGPQQRRPGPNVGQGIAGIGGMGGSMRPPGKSGLTFEHILNRLQGELQKSRETGSELHSLSGSISDIHQVLGGNIPSGVPPYNPPSLPPARPHRQASPSQIQPASESTSPPPSDLVSSSQQASQPQQPQPQNEQSQPPPSSPPTVLTQLQSQLRDAQLSLAEHADKVRALEVGLADHDHIRKEVMDLKQLFETRSREILFEREHDHEQEQEQEQEQEREDGRMEPRGGFDHEEEEEDEEDGDVVDDDDIRHIRMLDEVDDDDDVRSVATVRELERGEGDGSRGGEGTAGGVEEAGRSERGETAHARTVFWSSRKRRREEGGTTECGHCDIACYGEFTKDEVWDPIGA</sequence>
<feature type="region of interest" description="Disordered" evidence="1">
    <location>
        <begin position="467"/>
        <end position="503"/>
    </location>
</feature>
<feature type="region of interest" description="Disordered" evidence="1">
    <location>
        <begin position="264"/>
        <end position="343"/>
    </location>
</feature>
<evidence type="ECO:0000256" key="1">
    <source>
        <dbReference type="SAM" id="MobiDB-lite"/>
    </source>
</evidence>
<feature type="compositionally biased region" description="Low complexity" evidence="1">
    <location>
        <begin position="313"/>
        <end position="331"/>
    </location>
</feature>
<feature type="compositionally biased region" description="Low complexity" evidence="1">
    <location>
        <begin position="151"/>
        <end position="171"/>
    </location>
</feature>
<dbReference type="GO" id="GO:0005737">
    <property type="term" value="C:cytoplasm"/>
    <property type="evidence" value="ECO:0007669"/>
    <property type="project" value="TreeGrafter"/>
</dbReference>
<dbReference type="InterPro" id="IPR051176">
    <property type="entry name" value="Cent_Immune-Sig_Mod"/>
</dbReference>
<dbReference type="SMART" id="SM00240">
    <property type="entry name" value="FHA"/>
    <property type="match status" value="1"/>
</dbReference>
<feature type="region of interest" description="Disordered" evidence="1">
    <location>
        <begin position="147"/>
        <end position="229"/>
    </location>
</feature>
<dbReference type="OrthoDB" id="687730at2759"/>
<protein>
    <recommendedName>
        <fullName evidence="2">FHA domain-containing protein</fullName>
    </recommendedName>
</protein>
<evidence type="ECO:0000313" key="3">
    <source>
        <dbReference type="EMBL" id="KAF9444665.1"/>
    </source>
</evidence>
<feature type="compositionally biased region" description="Acidic residues" evidence="1">
    <location>
        <begin position="427"/>
        <end position="443"/>
    </location>
</feature>
<keyword evidence="4" id="KW-1185">Reference proteome</keyword>
<organism evidence="3 4">
    <name type="scientific">Macrolepiota fuliginosa MF-IS2</name>
    <dbReference type="NCBI Taxonomy" id="1400762"/>
    <lineage>
        <taxon>Eukaryota</taxon>
        <taxon>Fungi</taxon>
        <taxon>Dikarya</taxon>
        <taxon>Basidiomycota</taxon>
        <taxon>Agaricomycotina</taxon>
        <taxon>Agaricomycetes</taxon>
        <taxon>Agaricomycetidae</taxon>
        <taxon>Agaricales</taxon>
        <taxon>Agaricineae</taxon>
        <taxon>Agaricaceae</taxon>
        <taxon>Macrolepiota</taxon>
    </lineage>
</organism>
<dbReference type="SUPFAM" id="SSF49879">
    <property type="entry name" value="SMAD/FHA domain"/>
    <property type="match status" value="1"/>
</dbReference>
<feature type="compositionally biased region" description="Basic and acidic residues" evidence="1">
    <location>
        <begin position="415"/>
        <end position="426"/>
    </location>
</feature>
<feature type="compositionally biased region" description="Polar residues" evidence="1">
    <location>
        <begin position="292"/>
        <end position="304"/>
    </location>
</feature>
<feature type="domain" description="FHA" evidence="2">
    <location>
        <begin position="36"/>
        <end position="92"/>
    </location>
</feature>